<protein>
    <submittedName>
        <fullName evidence="2">Uncharacterized protein</fullName>
    </submittedName>
</protein>
<dbReference type="VEuPathDB" id="ToxoDB:LOC34619863"/>
<comment type="caution">
    <text evidence="2">The sequence shown here is derived from an EMBL/GenBank/DDBJ whole genome shotgun (WGS) entry which is preliminary data.</text>
</comment>
<dbReference type="VEuPathDB" id="ToxoDB:cyc_07239"/>
<keyword evidence="3" id="KW-1185">Reference proteome</keyword>
<dbReference type="EMBL" id="JROU02001283">
    <property type="protein sequence ID" value="OEH76908.1"/>
    <property type="molecule type" value="Genomic_DNA"/>
</dbReference>
<dbReference type="InParanoid" id="A0A1D3D0D0"/>
<name>A0A1D3D0D0_9EIME</name>
<accession>A0A1D3D0D0</accession>
<organism evidence="2 3">
    <name type="scientific">Cyclospora cayetanensis</name>
    <dbReference type="NCBI Taxonomy" id="88456"/>
    <lineage>
        <taxon>Eukaryota</taxon>
        <taxon>Sar</taxon>
        <taxon>Alveolata</taxon>
        <taxon>Apicomplexa</taxon>
        <taxon>Conoidasida</taxon>
        <taxon>Coccidia</taxon>
        <taxon>Eucoccidiorida</taxon>
        <taxon>Eimeriorina</taxon>
        <taxon>Eimeriidae</taxon>
        <taxon>Cyclospora</taxon>
    </lineage>
</organism>
<reference evidence="2 3" key="1">
    <citation type="journal article" date="2016" name="BMC Genomics">
        <title>Comparative genomics reveals Cyclospora cayetanensis possesses coccidia-like metabolism and invasion components but unique surface antigens.</title>
        <authorList>
            <person name="Liu S."/>
            <person name="Wang L."/>
            <person name="Zheng H."/>
            <person name="Xu Z."/>
            <person name="Roellig D.M."/>
            <person name="Li N."/>
            <person name="Frace M.A."/>
            <person name="Tang K."/>
            <person name="Arrowood M.J."/>
            <person name="Moss D.M."/>
            <person name="Zhang L."/>
            <person name="Feng Y."/>
            <person name="Xiao L."/>
        </authorList>
    </citation>
    <scope>NUCLEOTIDE SEQUENCE [LARGE SCALE GENOMIC DNA]</scope>
    <source>
        <strain evidence="2 3">CHN_HEN01</strain>
    </source>
</reference>
<evidence type="ECO:0000313" key="3">
    <source>
        <dbReference type="Proteomes" id="UP000095192"/>
    </source>
</evidence>
<evidence type="ECO:0000313" key="2">
    <source>
        <dbReference type="EMBL" id="OEH76908.1"/>
    </source>
</evidence>
<gene>
    <name evidence="2" type="ORF">cyc_07239</name>
</gene>
<proteinExistence type="predicted"/>
<evidence type="ECO:0000256" key="1">
    <source>
        <dbReference type="SAM" id="MobiDB-lite"/>
    </source>
</evidence>
<feature type="region of interest" description="Disordered" evidence="1">
    <location>
        <begin position="1"/>
        <end position="33"/>
    </location>
</feature>
<dbReference type="AlphaFoldDB" id="A0A1D3D0D0"/>
<dbReference type="Proteomes" id="UP000095192">
    <property type="component" value="Unassembled WGS sequence"/>
</dbReference>
<sequence length="177" mass="19678">MRLGLWNDSSKAAGEVGGEPQSEASRIRAATPSTSLHTASLLTRESTRRAKVAPEGLTGGSPATGSEVLRGCYLAFRDVSYSIKKRSFSGEETVTILHPISGKLLQRWLPVLPLPAAFAACNFLSKWWERRYTRCTRLLHAVRILLDCSLLRRHQARQRSCPYGPLRQRQNHLAGLP</sequence>